<organism evidence="1 2">
    <name type="scientific">Macrolepiota fuliginosa MF-IS2</name>
    <dbReference type="NCBI Taxonomy" id="1400762"/>
    <lineage>
        <taxon>Eukaryota</taxon>
        <taxon>Fungi</taxon>
        <taxon>Dikarya</taxon>
        <taxon>Basidiomycota</taxon>
        <taxon>Agaricomycotina</taxon>
        <taxon>Agaricomycetes</taxon>
        <taxon>Agaricomycetidae</taxon>
        <taxon>Agaricales</taxon>
        <taxon>Agaricineae</taxon>
        <taxon>Agaricaceae</taxon>
        <taxon>Macrolepiota</taxon>
    </lineage>
</organism>
<evidence type="ECO:0000313" key="1">
    <source>
        <dbReference type="EMBL" id="KAF9441946.1"/>
    </source>
</evidence>
<reference evidence="1" key="1">
    <citation type="submission" date="2020-11" db="EMBL/GenBank/DDBJ databases">
        <authorList>
            <consortium name="DOE Joint Genome Institute"/>
            <person name="Ahrendt S."/>
            <person name="Riley R."/>
            <person name="Andreopoulos W."/>
            <person name="Labutti K."/>
            <person name="Pangilinan J."/>
            <person name="Ruiz-Duenas F.J."/>
            <person name="Barrasa J.M."/>
            <person name="Sanchez-Garcia M."/>
            <person name="Camarero S."/>
            <person name="Miyauchi S."/>
            <person name="Serrano A."/>
            <person name="Linde D."/>
            <person name="Babiker R."/>
            <person name="Drula E."/>
            <person name="Ayuso-Fernandez I."/>
            <person name="Pacheco R."/>
            <person name="Padilla G."/>
            <person name="Ferreira P."/>
            <person name="Barriuso J."/>
            <person name="Kellner H."/>
            <person name="Castanera R."/>
            <person name="Alfaro M."/>
            <person name="Ramirez L."/>
            <person name="Pisabarro A.G."/>
            <person name="Kuo A."/>
            <person name="Tritt A."/>
            <person name="Lipzen A."/>
            <person name="He G."/>
            <person name="Yan M."/>
            <person name="Ng V."/>
            <person name="Cullen D."/>
            <person name="Martin F."/>
            <person name="Rosso M.-N."/>
            <person name="Henrissat B."/>
            <person name="Hibbett D."/>
            <person name="Martinez A.T."/>
            <person name="Grigoriev I.V."/>
        </authorList>
    </citation>
    <scope>NUCLEOTIDE SEQUENCE</scope>
    <source>
        <strain evidence="1">MF-IS2</strain>
    </source>
</reference>
<comment type="caution">
    <text evidence="1">The sequence shown here is derived from an EMBL/GenBank/DDBJ whole genome shotgun (WGS) entry which is preliminary data.</text>
</comment>
<dbReference type="Proteomes" id="UP000807342">
    <property type="component" value="Unassembled WGS sequence"/>
</dbReference>
<name>A0A9P5X307_9AGAR</name>
<keyword evidence="2" id="KW-1185">Reference proteome</keyword>
<accession>A0A9P5X307</accession>
<sequence>MPRTLIRILDAYFASNTSTTKPKLFTNIDAHINKCPETHLDKNEKADLKNVLNRFITRRHEALRRRYVTHLQNRQLDERVHDRQSGPSCEPLTYESLTSILLLSASIRHVMC</sequence>
<dbReference type="EMBL" id="MU151739">
    <property type="protein sequence ID" value="KAF9441946.1"/>
    <property type="molecule type" value="Genomic_DNA"/>
</dbReference>
<evidence type="ECO:0000313" key="2">
    <source>
        <dbReference type="Proteomes" id="UP000807342"/>
    </source>
</evidence>
<protein>
    <submittedName>
        <fullName evidence="1">Uncharacterized protein</fullName>
    </submittedName>
</protein>
<gene>
    <name evidence="1" type="ORF">P691DRAFT_519237</name>
</gene>
<dbReference type="AlphaFoldDB" id="A0A9P5X307"/>
<proteinExistence type="predicted"/>